<organism evidence="2 3">
    <name type="scientific">Longimycelium tulufanense</name>
    <dbReference type="NCBI Taxonomy" id="907463"/>
    <lineage>
        <taxon>Bacteria</taxon>
        <taxon>Bacillati</taxon>
        <taxon>Actinomycetota</taxon>
        <taxon>Actinomycetes</taxon>
        <taxon>Pseudonocardiales</taxon>
        <taxon>Pseudonocardiaceae</taxon>
        <taxon>Longimycelium</taxon>
    </lineage>
</organism>
<dbReference type="InterPro" id="IPR006311">
    <property type="entry name" value="TAT_signal"/>
</dbReference>
<reference evidence="2" key="1">
    <citation type="journal article" date="2014" name="Int. J. Syst. Evol. Microbiol.">
        <title>Complete genome sequence of Corynebacterium casei LMG S-19264T (=DSM 44701T), isolated from a smear-ripened cheese.</title>
        <authorList>
            <consortium name="US DOE Joint Genome Institute (JGI-PGF)"/>
            <person name="Walter F."/>
            <person name="Albersmeier A."/>
            <person name="Kalinowski J."/>
            <person name="Ruckert C."/>
        </authorList>
    </citation>
    <scope>NUCLEOTIDE SEQUENCE</scope>
    <source>
        <strain evidence="2">CGMCC 4.5737</strain>
    </source>
</reference>
<sequence length="374" mass="42759">MIDLGMNRVTFLRAAIGGFALAAASNGSAAAAAASGPRMRGGVTYDTGVLHFPGEPLSRVRWDRTLMEQEIRAIRKDMRCDSIVVFGSEIGRLTETTAVALQRNLRVFVQPRLYDHPQREILDHLAETAREAEQLRRHCGIRLTLVVGCEFLLFTPGIVPGVNFLERIQNLQKMPPEEYPALRKRLEDYMRRAVSVARANFHGRITYGATTGEPVDWSLFDIVGLDYYEYFREQEEYSKDLARYRKWGKPITILEFGSCTYTGAPERGGMGWDGVIDWEVVPPQVKDAYVRDERAQADHIARMLRIFERETLMGAHVYTFISPDSPHSPIRELDLDIASYSLAKVIRENYEDPESSYRWEPKEAFHALKRHNCR</sequence>
<feature type="signal peptide" evidence="1">
    <location>
        <begin position="1"/>
        <end position="22"/>
    </location>
</feature>
<comment type="caution">
    <text evidence="2">The sequence shown here is derived from an EMBL/GenBank/DDBJ whole genome shotgun (WGS) entry which is preliminary data.</text>
</comment>
<dbReference type="AlphaFoldDB" id="A0A8J3FU38"/>
<feature type="chain" id="PRO_5038722873" description="Abortive infection protein" evidence="1">
    <location>
        <begin position="23"/>
        <end position="374"/>
    </location>
</feature>
<dbReference type="Gene3D" id="3.20.20.80">
    <property type="entry name" value="Glycosidases"/>
    <property type="match status" value="1"/>
</dbReference>
<evidence type="ECO:0000313" key="2">
    <source>
        <dbReference type="EMBL" id="GGM40093.1"/>
    </source>
</evidence>
<dbReference type="RefSeq" id="WP_189054041.1">
    <property type="nucleotide sequence ID" value="NZ_BMMK01000002.1"/>
</dbReference>
<evidence type="ECO:0000313" key="3">
    <source>
        <dbReference type="Proteomes" id="UP000637578"/>
    </source>
</evidence>
<dbReference type="Proteomes" id="UP000637578">
    <property type="component" value="Unassembled WGS sequence"/>
</dbReference>
<keyword evidence="3" id="KW-1185">Reference proteome</keyword>
<name>A0A8J3FU38_9PSEU</name>
<evidence type="ECO:0008006" key="4">
    <source>
        <dbReference type="Google" id="ProtNLM"/>
    </source>
</evidence>
<accession>A0A8J3FU38</accession>
<dbReference type="InterPro" id="IPR017853">
    <property type="entry name" value="GH"/>
</dbReference>
<reference evidence="2" key="2">
    <citation type="submission" date="2020-09" db="EMBL/GenBank/DDBJ databases">
        <authorList>
            <person name="Sun Q."/>
            <person name="Zhou Y."/>
        </authorList>
    </citation>
    <scope>NUCLEOTIDE SEQUENCE</scope>
    <source>
        <strain evidence="2">CGMCC 4.5737</strain>
    </source>
</reference>
<gene>
    <name evidence="2" type="ORF">GCM10012275_08810</name>
</gene>
<keyword evidence="1" id="KW-0732">Signal</keyword>
<dbReference type="PROSITE" id="PS51318">
    <property type="entry name" value="TAT"/>
    <property type="match status" value="1"/>
</dbReference>
<proteinExistence type="predicted"/>
<evidence type="ECO:0000256" key="1">
    <source>
        <dbReference type="SAM" id="SignalP"/>
    </source>
</evidence>
<dbReference type="EMBL" id="BMMK01000002">
    <property type="protein sequence ID" value="GGM40093.1"/>
    <property type="molecule type" value="Genomic_DNA"/>
</dbReference>
<protein>
    <recommendedName>
        <fullName evidence="4">Abortive infection protein</fullName>
    </recommendedName>
</protein>
<dbReference type="SUPFAM" id="SSF51445">
    <property type="entry name" value="(Trans)glycosidases"/>
    <property type="match status" value="1"/>
</dbReference>